<evidence type="ECO:0000256" key="1">
    <source>
        <dbReference type="PROSITE-ProRule" id="PRU10141"/>
    </source>
</evidence>
<dbReference type="GO" id="GO:0005524">
    <property type="term" value="F:ATP binding"/>
    <property type="evidence" value="ECO:0007669"/>
    <property type="project" value="UniProtKB-UniRule"/>
</dbReference>
<proteinExistence type="predicted"/>
<dbReference type="EMBL" id="PYDT01000004">
    <property type="protein sequence ID" value="THU64232.1"/>
    <property type="molecule type" value="Genomic_DNA"/>
</dbReference>
<dbReference type="InterPro" id="IPR017441">
    <property type="entry name" value="Protein_kinase_ATP_BS"/>
</dbReference>
<sequence>MGICYGKLASPENHDPSLSPTPEKKEEVSTKKEGEGEPGVTVAEERTSKPWTSPFFPFYSPSPAHSLFSKKSPSVASEGGGSATATPRRFFKRPFPPPSPAKHIRALLARRHGSVKPNEAAIPEDEGEEGRAVAGLDKSFGFSKGFTSKYEIGEEVGRGHFGYTCTAKLKKGESNGQQVAVKVIPKAKNFLFTSKDENSQLKAIDFGLSDFVKPVAHFGLEQSLALMKNATDAMKESRVQEFLLSELGLGPSVPVHAVLHDWIRHTDGKLSFLGFAKLLHGVSSRSVQSLAKARYWMPNLQFGQGFFLSLLYDRAACNLK</sequence>
<keyword evidence="4" id="KW-1185">Reference proteome</keyword>
<dbReference type="AlphaFoldDB" id="A0A4S8JQQ3"/>
<reference evidence="3 4" key="1">
    <citation type="journal article" date="2019" name="Nat. Plants">
        <title>Genome sequencing of Musa balbisiana reveals subgenome evolution and function divergence in polyploid bananas.</title>
        <authorList>
            <person name="Yao X."/>
        </authorList>
    </citation>
    <scope>NUCLEOTIDE SEQUENCE [LARGE SCALE GENOMIC DNA]</scope>
    <source>
        <strain evidence="4">cv. DH-PKW</strain>
        <tissue evidence="3">Leaves</tissue>
    </source>
</reference>
<keyword evidence="1" id="KW-0547">Nucleotide-binding</keyword>
<dbReference type="STRING" id="52838.A0A4S8JQQ3"/>
<feature type="region of interest" description="Disordered" evidence="2">
    <location>
        <begin position="1"/>
        <end position="47"/>
    </location>
</feature>
<organism evidence="3 4">
    <name type="scientific">Musa balbisiana</name>
    <name type="common">Banana</name>
    <dbReference type="NCBI Taxonomy" id="52838"/>
    <lineage>
        <taxon>Eukaryota</taxon>
        <taxon>Viridiplantae</taxon>
        <taxon>Streptophyta</taxon>
        <taxon>Embryophyta</taxon>
        <taxon>Tracheophyta</taxon>
        <taxon>Spermatophyta</taxon>
        <taxon>Magnoliopsida</taxon>
        <taxon>Liliopsida</taxon>
        <taxon>Zingiberales</taxon>
        <taxon>Musaceae</taxon>
        <taxon>Musa</taxon>
    </lineage>
</organism>
<evidence type="ECO:0000313" key="3">
    <source>
        <dbReference type="EMBL" id="THU64232.1"/>
    </source>
</evidence>
<gene>
    <name evidence="3" type="ORF">C4D60_Mb01t24310</name>
</gene>
<dbReference type="InterPro" id="IPR011009">
    <property type="entry name" value="Kinase-like_dom_sf"/>
</dbReference>
<evidence type="ECO:0000313" key="4">
    <source>
        <dbReference type="Proteomes" id="UP000317650"/>
    </source>
</evidence>
<comment type="caution">
    <text evidence="3">The sequence shown here is derived from an EMBL/GenBank/DDBJ whole genome shotgun (WGS) entry which is preliminary data.</text>
</comment>
<keyword evidence="1" id="KW-0067">ATP-binding</keyword>
<feature type="compositionally biased region" description="Basic and acidic residues" evidence="2">
    <location>
        <begin position="22"/>
        <end position="35"/>
    </location>
</feature>
<evidence type="ECO:0008006" key="5">
    <source>
        <dbReference type="Google" id="ProtNLM"/>
    </source>
</evidence>
<evidence type="ECO:0000256" key="2">
    <source>
        <dbReference type="SAM" id="MobiDB-lite"/>
    </source>
</evidence>
<dbReference type="PROSITE" id="PS00107">
    <property type="entry name" value="PROTEIN_KINASE_ATP"/>
    <property type="match status" value="1"/>
</dbReference>
<feature type="binding site" evidence="1">
    <location>
        <position position="182"/>
    </location>
    <ligand>
        <name>ATP</name>
        <dbReference type="ChEBI" id="CHEBI:30616"/>
    </ligand>
</feature>
<protein>
    <recommendedName>
        <fullName evidence="5">Protein kinase domain-containing protein</fullName>
    </recommendedName>
</protein>
<dbReference type="Gene3D" id="3.30.200.20">
    <property type="entry name" value="Phosphorylase Kinase, domain 1"/>
    <property type="match status" value="1"/>
</dbReference>
<dbReference type="SUPFAM" id="SSF56112">
    <property type="entry name" value="Protein kinase-like (PK-like)"/>
    <property type="match status" value="1"/>
</dbReference>
<accession>A0A4S8JQQ3</accession>
<feature type="region of interest" description="Disordered" evidence="2">
    <location>
        <begin position="65"/>
        <end position="97"/>
    </location>
</feature>
<name>A0A4S8JQQ3_MUSBA</name>
<dbReference type="Proteomes" id="UP000317650">
    <property type="component" value="Chromosome 1"/>
</dbReference>